<reference evidence="11 12" key="1">
    <citation type="journal article" date="2007" name="Nature">
        <title>Evolution of genes and genomes on the Drosophila phylogeny.</title>
        <authorList>
            <consortium name="Drosophila 12 Genomes Consortium"/>
            <person name="Clark A.G."/>
            <person name="Eisen M.B."/>
            <person name="Smith D.R."/>
            <person name="Bergman C.M."/>
            <person name="Oliver B."/>
            <person name="Markow T.A."/>
            <person name="Kaufman T.C."/>
            <person name="Kellis M."/>
            <person name="Gelbart W."/>
            <person name="Iyer V.N."/>
            <person name="Pollard D.A."/>
            <person name="Sackton T.B."/>
            <person name="Larracuente A.M."/>
            <person name="Singh N.D."/>
            <person name="Abad J.P."/>
            <person name="Abt D.N."/>
            <person name="Adryan B."/>
            <person name="Aguade M."/>
            <person name="Akashi H."/>
            <person name="Anderson W.W."/>
            <person name="Aquadro C.F."/>
            <person name="Ardell D.H."/>
            <person name="Arguello R."/>
            <person name="Artieri C.G."/>
            <person name="Barbash D.A."/>
            <person name="Barker D."/>
            <person name="Barsanti P."/>
            <person name="Batterham P."/>
            <person name="Batzoglou S."/>
            <person name="Begun D."/>
            <person name="Bhutkar A."/>
            <person name="Blanco E."/>
            <person name="Bosak S.A."/>
            <person name="Bradley R.K."/>
            <person name="Brand A.D."/>
            <person name="Brent M.R."/>
            <person name="Brooks A.N."/>
            <person name="Brown R.H."/>
            <person name="Butlin R.K."/>
            <person name="Caggese C."/>
            <person name="Calvi B.R."/>
            <person name="Bernardo de Carvalho A."/>
            <person name="Caspi A."/>
            <person name="Castrezana S."/>
            <person name="Celniker S.E."/>
            <person name="Chang J.L."/>
            <person name="Chapple C."/>
            <person name="Chatterji S."/>
            <person name="Chinwalla A."/>
            <person name="Civetta A."/>
            <person name="Clifton S.W."/>
            <person name="Comeron J.M."/>
            <person name="Costello J.C."/>
            <person name="Coyne J.A."/>
            <person name="Daub J."/>
            <person name="David R.G."/>
            <person name="Delcher A.L."/>
            <person name="Delehaunty K."/>
            <person name="Do C.B."/>
            <person name="Ebling H."/>
            <person name="Edwards K."/>
            <person name="Eickbush T."/>
            <person name="Evans J.D."/>
            <person name="Filipski A."/>
            <person name="Findeiss S."/>
            <person name="Freyhult E."/>
            <person name="Fulton L."/>
            <person name="Fulton R."/>
            <person name="Garcia A.C."/>
            <person name="Gardiner A."/>
            <person name="Garfield D.A."/>
            <person name="Garvin B.E."/>
            <person name="Gibson G."/>
            <person name="Gilbert D."/>
            <person name="Gnerre S."/>
            <person name="Godfrey J."/>
            <person name="Good R."/>
            <person name="Gotea V."/>
            <person name="Gravely B."/>
            <person name="Greenberg A.J."/>
            <person name="Griffiths-Jones S."/>
            <person name="Gross S."/>
            <person name="Guigo R."/>
            <person name="Gustafson E.A."/>
            <person name="Haerty W."/>
            <person name="Hahn M.W."/>
            <person name="Halligan D.L."/>
            <person name="Halpern A.L."/>
            <person name="Halter G.M."/>
            <person name="Han M.V."/>
            <person name="Heger A."/>
            <person name="Hillier L."/>
            <person name="Hinrichs A.S."/>
            <person name="Holmes I."/>
            <person name="Hoskins R.A."/>
            <person name="Hubisz M.J."/>
            <person name="Hultmark D."/>
            <person name="Huntley M.A."/>
            <person name="Jaffe D.B."/>
            <person name="Jagadeeshan S."/>
            <person name="Jeck W.R."/>
            <person name="Johnson J."/>
            <person name="Jones C.D."/>
            <person name="Jordan W.C."/>
            <person name="Karpen G.H."/>
            <person name="Kataoka E."/>
            <person name="Keightley P.D."/>
            <person name="Kheradpour P."/>
            <person name="Kirkness E.F."/>
            <person name="Koerich L.B."/>
            <person name="Kristiansen K."/>
            <person name="Kudrna D."/>
            <person name="Kulathinal R.J."/>
            <person name="Kumar S."/>
            <person name="Kwok R."/>
            <person name="Lander E."/>
            <person name="Langley C.H."/>
            <person name="Lapoint R."/>
            <person name="Lazzaro B.P."/>
            <person name="Lee S.J."/>
            <person name="Levesque L."/>
            <person name="Li R."/>
            <person name="Lin C.F."/>
            <person name="Lin M.F."/>
            <person name="Lindblad-Toh K."/>
            <person name="Llopart A."/>
            <person name="Long M."/>
            <person name="Low L."/>
            <person name="Lozovsky E."/>
            <person name="Lu J."/>
            <person name="Luo M."/>
            <person name="Machado C.A."/>
            <person name="Makalowski W."/>
            <person name="Marzo M."/>
            <person name="Matsuda M."/>
            <person name="Matzkin L."/>
            <person name="McAllister B."/>
            <person name="McBride C.S."/>
            <person name="McKernan B."/>
            <person name="McKernan K."/>
            <person name="Mendez-Lago M."/>
            <person name="Minx P."/>
            <person name="Mollenhauer M.U."/>
            <person name="Montooth K."/>
            <person name="Mount S.M."/>
            <person name="Mu X."/>
            <person name="Myers E."/>
            <person name="Negre B."/>
            <person name="Newfeld S."/>
            <person name="Nielsen R."/>
            <person name="Noor M.A."/>
            <person name="O'Grady P."/>
            <person name="Pachter L."/>
            <person name="Papaceit M."/>
            <person name="Parisi M.J."/>
            <person name="Parisi M."/>
            <person name="Parts L."/>
            <person name="Pedersen J.S."/>
            <person name="Pesole G."/>
            <person name="Phillippy A.M."/>
            <person name="Ponting C.P."/>
            <person name="Pop M."/>
            <person name="Porcelli D."/>
            <person name="Powell J.R."/>
            <person name="Prohaska S."/>
            <person name="Pruitt K."/>
            <person name="Puig M."/>
            <person name="Quesneville H."/>
            <person name="Ram K.R."/>
            <person name="Rand D."/>
            <person name="Rasmussen M.D."/>
            <person name="Reed L.K."/>
            <person name="Reenan R."/>
            <person name="Reily A."/>
            <person name="Remington K.A."/>
            <person name="Rieger T.T."/>
            <person name="Ritchie M.G."/>
            <person name="Robin C."/>
            <person name="Rogers Y.H."/>
            <person name="Rohde C."/>
            <person name="Rozas J."/>
            <person name="Rubenfield M.J."/>
            <person name="Ruiz A."/>
            <person name="Russo S."/>
            <person name="Salzberg S.L."/>
            <person name="Sanchez-Gracia A."/>
            <person name="Saranga D.J."/>
            <person name="Sato H."/>
            <person name="Schaeffer S.W."/>
            <person name="Schatz M.C."/>
            <person name="Schlenke T."/>
            <person name="Schwartz R."/>
            <person name="Segarra C."/>
            <person name="Singh R.S."/>
            <person name="Sirot L."/>
            <person name="Sirota M."/>
            <person name="Sisneros N.B."/>
            <person name="Smith C.D."/>
            <person name="Smith T.F."/>
            <person name="Spieth J."/>
            <person name="Stage D.E."/>
            <person name="Stark A."/>
            <person name="Stephan W."/>
            <person name="Strausberg R.L."/>
            <person name="Strempel S."/>
            <person name="Sturgill D."/>
            <person name="Sutton G."/>
            <person name="Sutton G.G."/>
            <person name="Tao W."/>
            <person name="Teichmann S."/>
            <person name="Tobari Y.N."/>
            <person name="Tomimura Y."/>
            <person name="Tsolas J.M."/>
            <person name="Valente V.L."/>
            <person name="Venter E."/>
            <person name="Venter J.C."/>
            <person name="Vicario S."/>
            <person name="Vieira F.G."/>
            <person name="Vilella A.J."/>
            <person name="Villasante A."/>
            <person name="Walenz B."/>
            <person name="Wang J."/>
            <person name="Wasserman M."/>
            <person name="Watts T."/>
            <person name="Wilson D."/>
            <person name="Wilson R.K."/>
            <person name="Wing R.A."/>
            <person name="Wolfner M.F."/>
            <person name="Wong A."/>
            <person name="Wong G.K."/>
            <person name="Wu C.I."/>
            <person name="Wu G."/>
            <person name="Yamamoto D."/>
            <person name="Yang H.P."/>
            <person name="Yang S.P."/>
            <person name="Yorke J.A."/>
            <person name="Yoshida K."/>
            <person name="Zdobnov E."/>
            <person name="Zhang P."/>
            <person name="Zhang Y."/>
            <person name="Zimin A.V."/>
            <person name="Baldwin J."/>
            <person name="Abdouelleil A."/>
            <person name="Abdulkadir J."/>
            <person name="Abebe A."/>
            <person name="Abera B."/>
            <person name="Abreu J."/>
            <person name="Acer S.C."/>
            <person name="Aftuck L."/>
            <person name="Alexander A."/>
            <person name="An P."/>
            <person name="Anderson E."/>
            <person name="Anderson S."/>
            <person name="Arachi H."/>
            <person name="Azer M."/>
            <person name="Bachantsang P."/>
            <person name="Barry A."/>
            <person name="Bayul T."/>
            <person name="Berlin A."/>
            <person name="Bessette D."/>
            <person name="Bloom T."/>
            <person name="Blye J."/>
            <person name="Boguslavskiy L."/>
            <person name="Bonnet C."/>
            <person name="Boukhgalter B."/>
            <person name="Bourzgui I."/>
            <person name="Brown A."/>
            <person name="Cahill P."/>
            <person name="Channer S."/>
            <person name="Cheshatsang Y."/>
            <person name="Chuda L."/>
            <person name="Citroen M."/>
            <person name="Collymore A."/>
            <person name="Cooke P."/>
            <person name="Costello M."/>
            <person name="D'Aco K."/>
            <person name="Daza R."/>
            <person name="De Haan G."/>
            <person name="DeGray S."/>
            <person name="DeMaso C."/>
            <person name="Dhargay N."/>
            <person name="Dooley K."/>
            <person name="Dooley E."/>
            <person name="Doricent M."/>
            <person name="Dorje P."/>
            <person name="Dorjee K."/>
            <person name="Dupes A."/>
            <person name="Elong R."/>
            <person name="Falk J."/>
            <person name="Farina A."/>
            <person name="Faro S."/>
            <person name="Ferguson D."/>
            <person name="Fisher S."/>
            <person name="Foley C.D."/>
            <person name="Franke A."/>
            <person name="Friedrich D."/>
            <person name="Gadbois L."/>
            <person name="Gearin G."/>
            <person name="Gearin C.R."/>
            <person name="Giannoukos G."/>
            <person name="Goode T."/>
            <person name="Graham J."/>
            <person name="Grandbois E."/>
            <person name="Grewal S."/>
            <person name="Gyaltsen K."/>
            <person name="Hafez N."/>
            <person name="Hagos B."/>
            <person name="Hall J."/>
            <person name="Henson C."/>
            <person name="Hollinger A."/>
            <person name="Honan T."/>
            <person name="Huard M.D."/>
            <person name="Hughes L."/>
            <person name="Hurhula B."/>
            <person name="Husby M.E."/>
            <person name="Kamat A."/>
            <person name="Kanga B."/>
            <person name="Kashin S."/>
            <person name="Khazanovich D."/>
            <person name="Kisner P."/>
            <person name="Lance K."/>
            <person name="Lara M."/>
            <person name="Lee W."/>
            <person name="Lennon N."/>
            <person name="Letendre F."/>
            <person name="LeVine R."/>
            <person name="Lipovsky A."/>
            <person name="Liu X."/>
            <person name="Liu J."/>
            <person name="Liu S."/>
            <person name="Lokyitsang T."/>
            <person name="Lokyitsang Y."/>
            <person name="Lubonja R."/>
            <person name="Lui A."/>
            <person name="MacDonald P."/>
            <person name="Magnisalis V."/>
            <person name="Maru K."/>
            <person name="Matthews C."/>
            <person name="McCusker W."/>
            <person name="McDonough S."/>
            <person name="Mehta T."/>
            <person name="Meldrim J."/>
            <person name="Meneus L."/>
            <person name="Mihai O."/>
            <person name="Mihalev A."/>
            <person name="Mihova T."/>
            <person name="Mittelman R."/>
            <person name="Mlenga V."/>
            <person name="Montmayeur A."/>
            <person name="Mulrain L."/>
            <person name="Navidi A."/>
            <person name="Naylor J."/>
            <person name="Negash T."/>
            <person name="Nguyen T."/>
            <person name="Nguyen N."/>
            <person name="Nicol R."/>
            <person name="Norbu C."/>
            <person name="Norbu N."/>
            <person name="Novod N."/>
            <person name="O'Neill B."/>
            <person name="Osman S."/>
            <person name="Markiewicz E."/>
            <person name="Oyono O.L."/>
            <person name="Patti C."/>
            <person name="Phunkhang P."/>
            <person name="Pierre F."/>
            <person name="Priest M."/>
            <person name="Raghuraman S."/>
            <person name="Rege F."/>
            <person name="Reyes R."/>
            <person name="Rise C."/>
            <person name="Rogov P."/>
            <person name="Ross K."/>
            <person name="Ryan E."/>
            <person name="Settipalli S."/>
            <person name="Shea T."/>
            <person name="Sherpa N."/>
            <person name="Shi L."/>
            <person name="Shih D."/>
            <person name="Sparrow T."/>
            <person name="Spaulding J."/>
            <person name="Stalker J."/>
            <person name="Stange-Thomann N."/>
            <person name="Stavropoulos S."/>
            <person name="Stone C."/>
            <person name="Strader C."/>
            <person name="Tesfaye S."/>
            <person name="Thomson T."/>
            <person name="Thoulutsang Y."/>
            <person name="Thoulutsang D."/>
            <person name="Topham K."/>
            <person name="Topping I."/>
            <person name="Tsamla T."/>
            <person name="Vassiliev H."/>
            <person name="Vo A."/>
            <person name="Wangchuk T."/>
            <person name="Wangdi T."/>
            <person name="Weiand M."/>
            <person name="Wilkinson J."/>
            <person name="Wilson A."/>
            <person name="Yadav S."/>
            <person name="Young G."/>
            <person name="Yu Q."/>
            <person name="Zembek L."/>
            <person name="Zhong D."/>
            <person name="Zimmer A."/>
            <person name="Zwirko Z."/>
            <person name="Jaffe D.B."/>
            <person name="Alvarez P."/>
            <person name="Brockman W."/>
            <person name="Butler J."/>
            <person name="Chin C."/>
            <person name="Gnerre S."/>
            <person name="Grabherr M."/>
            <person name="Kleber M."/>
            <person name="Mauceli E."/>
            <person name="MacCallum I."/>
        </authorList>
    </citation>
    <scope>NUCLEOTIDE SEQUENCE [LARGE SCALE GENOMIC DNA]</scope>
    <source>
        <strain evidence="12">Tucson 14030-0811.24</strain>
    </source>
</reference>
<evidence type="ECO:0000256" key="7">
    <source>
        <dbReference type="ARBA" id="ARBA00034142"/>
    </source>
</evidence>
<accession>B4MJ69</accession>
<evidence type="ECO:0000256" key="2">
    <source>
        <dbReference type="ARBA" id="ARBA00022846"/>
    </source>
</evidence>
<dbReference type="PANTHER" id="PTHR15504">
    <property type="entry name" value="NASOPHARYNGEAL EPITHELIUM SPECIFIC PROTEIN 1"/>
    <property type="match status" value="1"/>
</dbReference>
<feature type="region of interest" description="Disordered" evidence="9">
    <location>
        <begin position="45"/>
        <end position="70"/>
    </location>
</feature>
<feature type="compositionally biased region" description="Basic and acidic residues" evidence="9">
    <location>
        <begin position="45"/>
        <end position="56"/>
    </location>
</feature>
<organism evidence="11 12">
    <name type="scientific">Drosophila willistoni</name>
    <name type="common">Fruit fly</name>
    <dbReference type="NCBI Taxonomy" id="7260"/>
    <lineage>
        <taxon>Eukaryota</taxon>
        <taxon>Metazoa</taxon>
        <taxon>Ecdysozoa</taxon>
        <taxon>Arthropoda</taxon>
        <taxon>Hexapoda</taxon>
        <taxon>Insecta</taxon>
        <taxon>Pterygota</taxon>
        <taxon>Neoptera</taxon>
        <taxon>Endopterygota</taxon>
        <taxon>Diptera</taxon>
        <taxon>Brachycera</taxon>
        <taxon>Muscomorpha</taxon>
        <taxon>Ephydroidea</taxon>
        <taxon>Drosophilidae</taxon>
        <taxon>Drosophila</taxon>
        <taxon>Sophophora</taxon>
    </lineage>
</organism>
<evidence type="ECO:0000256" key="5">
    <source>
        <dbReference type="ARBA" id="ARBA00023273"/>
    </source>
</evidence>
<dbReference type="OrthoDB" id="7882485at2759"/>
<evidence type="ECO:0000256" key="1">
    <source>
        <dbReference type="ARBA" id="ARBA00004230"/>
    </source>
</evidence>
<evidence type="ECO:0000256" key="3">
    <source>
        <dbReference type="ARBA" id="ARBA00023054"/>
    </source>
</evidence>
<evidence type="ECO:0000256" key="9">
    <source>
        <dbReference type="SAM" id="MobiDB-lite"/>
    </source>
</evidence>
<dbReference type="Proteomes" id="UP000007798">
    <property type="component" value="Unassembled WGS sequence"/>
</dbReference>
<evidence type="ECO:0000256" key="4">
    <source>
        <dbReference type="ARBA" id="ARBA00023069"/>
    </source>
</evidence>
<keyword evidence="3 8" id="KW-0175">Coiled coil</keyword>
<feature type="domain" description="Trichohyalin-plectin-homology" evidence="10">
    <location>
        <begin position="85"/>
        <end position="432"/>
    </location>
</feature>
<dbReference type="eggNOG" id="ENOG502QPRZ">
    <property type="taxonomic scope" value="Eukaryota"/>
</dbReference>
<dbReference type="STRING" id="7260.B4MJ69"/>
<evidence type="ECO:0000313" key="11">
    <source>
        <dbReference type="EMBL" id="EDW72158.2"/>
    </source>
</evidence>
<comment type="similarity">
    <text evidence="6">Belongs to the CFAP45 family.</text>
</comment>
<gene>
    <name evidence="11" type="primary">Dwil\GK10338</name>
    <name evidence="11" type="ORF">Dwil_GK10338</name>
</gene>
<dbReference type="InParanoid" id="B4MJ69"/>
<dbReference type="Pfam" id="PF13868">
    <property type="entry name" value="TPH"/>
    <property type="match status" value="1"/>
</dbReference>
<dbReference type="HOGENOM" id="CLU_451504_0_0_1"/>
<dbReference type="PANTHER" id="PTHR15504:SF0">
    <property type="entry name" value="CILIA- AND FLAGELLA-ASSOCIATED PROTEIN 45"/>
    <property type="match status" value="1"/>
</dbReference>
<sequence length="456" mass="55179">MRATRPRTAEEKLYDQERRLDEQRRYNEEAERIRNYFHDIDEVRREKEREKEREQDALAEDNIDEGTRTEAKRVQVLHKALNSRYESDVRVKEATRAINEAKCSAMWTAQIQERRLLDRIKANFDEEQNSKNNEYNQSKWGTLEQRDLNETEKRMKFGNAVRQQISDREKLRFMAQDRSRDEAKQVQAAIDEFKRFEAEQSLLNNTRKSAYRDELHKYIKLHKDFRRLMCEQEQRDERRAYDYVLEKEKKRKADRAEREAIEADQKRKRDILFAVQQKIIDAKDNRDEMRFLAERERLERRYRDEERQAAEKERRLVTELKQANLDQMEQISKLKACYYVQREKELKQILKDRNKFEEEKKKEAEQLLAKKDDLRTAVAMQMEEREKIRRRDQEEERLNYEKSRAAEALRQKEIDMVIAVKLDDLAKKNCLPNVTLRSLTGRLTYAGQKKLGANLS</sequence>
<evidence type="ECO:0000256" key="8">
    <source>
        <dbReference type="SAM" id="Coils"/>
    </source>
</evidence>
<keyword evidence="2" id="KW-0282">Flagellum</keyword>
<evidence type="ECO:0000256" key="6">
    <source>
        <dbReference type="ARBA" id="ARBA00034116"/>
    </source>
</evidence>
<name>B4MJ69_DROWI</name>
<dbReference type="KEGG" id="dwi:6638065"/>
<keyword evidence="4" id="KW-0969">Cilium</keyword>
<dbReference type="EMBL" id="CH963738">
    <property type="protein sequence ID" value="EDW72158.2"/>
    <property type="molecule type" value="Genomic_DNA"/>
</dbReference>
<dbReference type="GO" id="GO:0031514">
    <property type="term" value="C:motile cilium"/>
    <property type="evidence" value="ECO:0007669"/>
    <property type="project" value="UniProtKB-SubCell"/>
</dbReference>
<evidence type="ECO:0000313" key="12">
    <source>
        <dbReference type="Proteomes" id="UP000007798"/>
    </source>
</evidence>
<proteinExistence type="inferred from homology"/>
<evidence type="ECO:0000259" key="10">
    <source>
        <dbReference type="Pfam" id="PF13868"/>
    </source>
</evidence>
<keyword evidence="12" id="KW-1185">Reference proteome</keyword>
<keyword evidence="5" id="KW-0966">Cell projection</keyword>
<dbReference type="InterPro" id="IPR043597">
    <property type="entry name" value="TPH_dom"/>
</dbReference>
<comment type="subcellular location">
    <subcellularLocation>
        <location evidence="1">Cell projection</location>
        <location evidence="1">Cilium</location>
        <location evidence="1">Flagellum</location>
    </subcellularLocation>
</comment>
<protein>
    <recommendedName>
        <fullName evidence="7">Cilia- and flagella-associated protein 45</fullName>
    </recommendedName>
</protein>
<dbReference type="InterPro" id="IPR033253">
    <property type="entry name" value="CFAP45"/>
</dbReference>
<dbReference type="AlphaFoldDB" id="B4MJ69"/>
<feature type="coiled-coil region" evidence="8">
    <location>
        <begin position="246"/>
        <end position="411"/>
    </location>
</feature>